<dbReference type="Gene3D" id="1.25.40.10">
    <property type="entry name" value="Tetratricopeptide repeat domain"/>
    <property type="match status" value="1"/>
</dbReference>
<dbReference type="InterPro" id="IPR011990">
    <property type="entry name" value="TPR-like_helical_dom_sf"/>
</dbReference>
<feature type="region of interest" description="Disordered" evidence="4">
    <location>
        <begin position="214"/>
        <end position="251"/>
    </location>
</feature>
<dbReference type="InterPro" id="IPR013105">
    <property type="entry name" value="TPR_2"/>
</dbReference>
<feature type="compositionally biased region" description="Low complexity" evidence="4">
    <location>
        <begin position="217"/>
        <end position="227"/>
    </location>
</feature>
<sequence>MSDETPKTPPIILYRLQGELARLGPLEEAQVRDLIARGQASSATLATIGDDATATPLGEISAFAGSFATKLARRPNALQAQLPALSARTGSALIIRDARSPARFGSAPPRWILATAAAIALVFGLAKLTGRFVGDSLPSCDSPAAVEVALTALKPQQESSLGSATLQGVRELSAGQGARSCAASLVSGADRPAIALEYRVFLKDQAVRAEITKADFPAAEKTPAPTASKPPAPQRSEPSPQPPGGESNAEACRLKGEPDRVIAACSRLLARDALDGVSRRDAFRSRGVAYYRRGDYDRALADLAESIRLAPAVAGLYGDQANVYYFKRDYSRAVAGYDKALQLDPNDALAYNNRGCAWVALGSLAAAEADFSRARQKGVADPGGACKAALVSLRSGQRANP</sequence>
<gene>
    <name evidence="5" type="ORF">B1812_15790</name>
</gene>
<dbReference type="GO" id="GO:0046813">
    <property type="term" value="P:receptor-mediated virion attachment to host cell"/>
    <property type="evidence" value="ECO:0007669"/>
    <property type="project" value="TreeGrafter"/>
</dbReference>
<feature type="compositionally biased region" description="Pro residues" evidence="4">
    <location>
        <begin position="228"/>
        <end position="243"/>
    </location>
</feature>
<dbReference type="InterPro" id="IPR050498">
    <property type="entry name" value="Ycf3"/>
</dbReference>
<dbReference type="EMBL" id="CP019948">
    <property type="protein sequence ID" value="ARN82308.1"/>
    <property type="molecule type" value="Genomic_DNA"/>
</dbReference>
<organism evidence="5 6">
    <name type="scientific">Methylocystis bryophila</name>
    <dbReference type="NCBI Taxonomy" id="655015"/>
    <lineage>
        <taxon>Bacteria</taxon>
        <taxon>Pseudomonadati</taxon>
        <taxon>Pseudomonadota</taxon>
        <taxon>Alphaproteobacteria</taxon>
        <taxon>Hyphomicrobiales</taxon>
        <taxon>Methylocystaceae</taxon>
        <taxon>Methylocystis</taxon>
    </lineage>
</organism>
<evidence type="ECO:0000256" key="2">
    <source>
        <dbReference type="ARBA" id="ARBA00022803"/>
    </source>
</evidence>
<dbReference type="InterPro" id="IPR019734">
    <property type="entry name" value="TPR_rpt"/>
</dbReference>
<dbReference type="OrthoDB" id="9813074at2"/>
<dbReference type="PROSITE" id="PS50005">
    <property type="entry name" value="TPR"/>
    <property type="match status" value="2"/>
</dbReference>
<reference evidence="5 6" key="1">
    <citation type="submission" date="2017-02" db="EMBL/GenBank/DDBJ databases">
        <authorList>
            <person name="Peterson S.W."/>
        </authorList>
    </citation>
    <scope>NUCLEOTIDE SEQUENCE [LARGE SCALE GENOMIC DNA]</scope>
    <source>
        <strain evidence="5 6">S285</strain>
    </source>
</reference>
<evidence type="ECO:0000256" key="1">
    <source>
        <dbReference type="ARBA" id="ARBA00022737"/>
    </source>
</evidence>
<evidence type="ECO:0000256" key="4">
    <source>
        <dbReference type="SAM" id="MobiDB-lite"/>
    </source>
</evidence>
<dbReference type="GO" id="GO:0009279">
    <property type="term" value="C:cell outer membrane"/>
    <property type="evidence" value="ECO:0007669"/>
    <property type="project" value="TreeGrafter"/>
</dbReference>
<protein>
    <submittedName>
        <fullName evidence="5">Uncharacterized protein</fullName>
    </submittedName>
</protein>
<evidence type="ECO:0000256" key="3">
    <source>
        <dbReference type="PROSITE-ProRule" id="PRU00339"/>
    </source>
</evidence>
<evidence type="ECO:0000313" key="5">
    <source>
        <dbReference type="EMBL" id="ARN82308.1"/>
    </source>
</evidence>
<keyword evidence="6" id="KW-1185">Reference proteome</keyword>
<evidence type="ECO:0000313" key="6">
    <source>
        <dbReference type="Proteomes" id="UP000193978"/>
    </source>
</evidence>
<dbReference type="STRING" id="655015.B1812_15790"/>
<dbReference type="PANTHER" id="PTHR44858">
    <property type="entry name" value="TETRATRICOPEPTIDE REPEAT PROTEIN 6"/>
    <property type="match status" value="1"/>
</dbReference>
<proteinExistence type="predicted"/>
<dbReference type="KEGG" id="mbry:B1812_15790"/>
<keyword evidence="1" id="KW-0677">Repeat</keyword>
<dbReference type="Pfam" id="PF13414">
    <property type="entry name" value="TPR_11"/>
    <property type="match status" value="1"/>
</dbReference>
<name>A0A1W6MXH8_9HYPH</name>
<dbReference type="Proteomes" id="UP000193978">
    <property type="component" value="Chromosome"/>
</dbReference>
<dbReference type="SUPFAM" id="SSF48452">
    <property type="entry name" value="TPR-like"/>
    <property type="match status" value="1"/>
</dbReference>
<feature type="repeat" description="TPR" evidence="3">
    <location>
        <begin position="280"/>
        <end position="313"/>
    </location>
</feature>
<dbReference type="Pfam" id="PF07719">
    <property type="entry name" value="TPR_2"/>
    <property type="match status" value="1"/>
</dbReference>
<accession>A0A1W6MXH8</accession>
<dbReference type="SMART" id="SM00028">
    <property type="entry name" value="TPR"/>
    <property type="match status" value="3"/>
</dbReference>
<dbReference type="AlphaFoldDB" id="A0A1W6MXH8"/>
<dbReference type="PANTHER" id="PTHR44858:SF1">
    <property type="entry name" value="UDP-N-ACETYLGLUCOSAMINE--PEPTIDE N-ACETYLGLUCOSAMINYLTRANSFERASE SPINDLY-RELATED"/>
    <property type="match status" value="1"/>
</dbReference>
<dbReference type="RefSeq" id="WP_085772431.1">
    <property type="nucleotide sequence ID" value="NZ_AP027149.1"/>
</dbReference>
<keyword evidence="2 3" id="KW-0802">TPR repeat</keyword>
<feature type="repeat" description="TPR" evidence="3">
    <location>
        <begin position="314"/>
        <end position="347"/>
    </location>
</feature>